<keyword evidence="1" id="KW-1133">Transmembrane helix</keyword>
<evidence type="ECO:0000313" key="3">
    <source>
        <dbReference type="EMBL" id="PSK92916.1"/>
    </source>
</evidence>
<feature type="transmembrane region" description="Helical" evidence="1">
    <location>
        <begin position="49"/>
        <end position="70"/>
    </location>
</feature>
<comment type="caution">
    <text evidence="3">The sequence shown here is derived from an EMBL/GenBank/DDBJ whole genome shotgun (WGS) entry which is preliminary data.</text>
</comment>
<dbReference type="InterPro" id="IPR036691">
    <property type="entry name" value="Endo/exonu/phosph_ase_sf"/>
</dbReference>
<dbReference type="GO" id="GO:0004519">
    <property type="term" value="F:endonuclease activity"/>
    <property type="evidence" value="ECO:0007669"/>
    <property type="project" value="UniProtKB-KW"/>
</dbReference>
<dbReference type="Proteomes" id="UP000240542">
    <property type="component" value="Unassembled WGS sequence"/>
</dbReference>
<keyword evidence="3" id="KW-0269">Exonuclease</keyword>
<dbReference type="Gene3D" id="3.60.10.10">
    <property type="entry name" value="Endonuclease/exonuclease/phosphatase"/>
    <property type="match status" value="1"/>
</dbReference>
<evidence type="ECO:0000313" key="4">
    <source>
        <dbReference type="Proteomes" id="UP000240542"/>
    </source>
</evidence>
<evidence type="ECO:0000259" key="2">
    <source>
        <dbReference type="Pfam" id="PF03372"/>
    </source>
</evidence>
<keyword evidence="1" id="KW-0812">Transmembrane</keyword>
<dbReference type="GO" id="GO:0004527">
    <property type="term" value="F:exonuclease activity"/>
    <property type="evidence" value="ECO:0007669"/>
    <property type="project" value="UniProtKB-KW"/>
</dbReference>
<gene>
    <name evidence="3" type="ORF">CLV63_117125</name>
</gene>
<keyword evidence="3" id="KW-0540">Nuclease</keyword>
<dbReference type="InterPro" id="IPR005135">
    <property type="entry name" value="Endo/exonuclease/phosphatase"/>
</dbReference>
<feature type="domain" description="Endonuclease/exonuclease/phosphatase" evidence="2">
    <location>
        <begin position="111"/>
        <end position="316"/>
    </location>
</feature>
<keyword evidence="4" id="KW-1185">Reference proteome</keyword>
<organism evidence="3 4">
    <name type="scientific">Murinocardiopsis flavida</name>
    <dbReference type="NCBI Taxonomy" id="645275"/>
    <lineage>
        <taxon>Bacteria</taxon>
        <taxon>Bacillati</taxon>
        <taxon>Actinomycetota</taxon>
        <taxon>Actinomycetes</taxon>
        <taxon>Streptosporangiales</taxon>
        <taxon>Nocardiopsidaceae</taxon>
        <taxon>Murinocardiopsis</taxon>
    </lineage>
</organism>
<feature type="transmembrane region" description="Helical" evidence="1">
    <location>
        <begin position="17"/>
        <end position="37"/>
    </location>
</feature>
<dbReference type="SUPFAM" id="SSF56219">
    <property type="entry name" value="DNase I-like"/>
    <property type="match status" value="1"/>
</dbReference>
<name>A0A2P8D6R6_9ACTN</name>
<keyword evidence="3" id="KW-0255">Endonuclease</keyword>
<keyword evidence="3" id="KW-0378">Hydrolase</keyword>
<dbReference type="Pfam" id="PF03372">
    <property type="entry name" value="Exo_endo_phos"/>
    <property type="match status" value="1"/>
</dbReference>
<feature type="transmembrane region" description="Helical" evidence="1">
    <location>
        <begin position="77"/>
        <end position="96"/>
    </location>
</feature>
<dbReference type="AlphaFoldDB" id="A0A2P8D6R6"/>
<reference evidence="3 4" key="1">
    <citation type="submission" date="2018-03" db="EMBL/GenBank/DDBJ databases">
        <title>Genomic Encyclopedia of Archaeal and Bacterial Type Strains, Phase II (KMG-II): from individual species to whole genera.</title>
        <authorList>
            <person name="Goeker M."/>
        </authorList>
    </citation>
    <scope>NUCLEOTIDE SEQUENCE [LARGE SCALE GENOMIC DNA]</scope>
    <source>
        <strain evidence="3 4">DSM 45312</strain>
    </source>
</reference>
<keyword evidence="1" id="KW-0472">Membrane</keyword>
<proteinExistence type="predicted"/>
<protein>
    <submittedName>
        <fullName evidence="3">Endonuclease/exonuclease/phosphatase (EEP) superfamily protein YafD</fullName>
    </submittedName>
</protein>
<dbReference type="EMBL" id="PYGA01000017">
    <property type="protein sequence ID" value="PSK92916.1"/>
    <property type="molecule type" value="Genomic_DNA"/>
</dbReference>
<sequence>MRGGYAVSGRTARGGRWVTAAVVLAVVPWAVWCAVRLAGAERGFPLVPALAFTPYAAATAVVPLAFALLLRRWRTAAAAAAVALGLASAVVPRAVAAADAPGPQGPELRVLTLNMFYGEADPEAVVDLVRAEDADVLSLQEVTPRAVDRLADAGLGRLLGHGIDESAEGAMGGAIYARYPLKAADRPPDEHFPNPRARLTVPGGAAVEVVAAHTVPPYAADLVGPWTDTVGALPPATPDGPLRVIAGDLNATLDHAALRDVIATGYVDAADTTGDGWRATWPVDRSVPGLAIDHVLVDRRAGVERVGVSEVPGTDHRAVLAVLRLPPA</sequence>
<accession>A0A2P8D6R6</accession>
<evidence type="ECO:0000256" key="1">
    <source>
        <dbReference type="SAM" id="Phobius"/>
    </source>
</evidence>